<evidence type="ECO:0000313" key="2">
    <source>
        <dbReference type="EMBL" id="KEI17798.1"/>
    </source>
</evidence>
<keyword evidence="3" id="KW-1185">Reference proteome</keyword>
<dbReference type="RefSeq" id="WP_039217374.1">
    <property type="nucleotide sequence ID" value="NZ_JENW01000021.1"/>
</dbReference>
<dbReference type="InterPro" id="IPR007119">
    <property type="entry name" value="Phage_tail_spike_N"/>
</dbReference>
<dbReference type="Pfam" id="PF18994">
    <property type="entry name" value="Prophage_tailD1"/>
    <property type="match status" value="1"/>
</dbReference>
<organism evidence="2 3">
    <name type="scientific">Clostridium novyi B str. ATCC 27606</name>
    <dbReference type="NCBI Taxonomy" id="1443123"/>
    <lineage>
        <taxon>Bacteria</taxon>
        <taxon>Bacillati</taxon>
        <taxon>Bacillota</taxon>
        <taxon>Clostridia</taxon>
        <taxon>Eubacteriales</taxon>
        <taxon>Clostridiaceae</taxon>
        <taxon>Clostridium</taxon>
    </lineage>
</organism>
<evidence type="ECO:0000259" key="1">
    <source>
        <dbReference type="Pfam" id="PF18994"/>
    </source>
</evidence>
<dbReference type="NCBIfam" id="TIGR01665">
    <property type="entry name" value="put_anti_recept"/>
    <property type="match status" value="1"/>
</dbReference>
<reference evidence="2 3" key="1">
    <citation type="submission" date="2014-02" db="EMBL/GenBank/DDBJ databases">
        <title>Plasmidome dynamics in the species complex Clostridium novyi sensu lato converts strains of independent lineages into distinctly different pathogens.</title>
        <authorList>
            <person name="Skarin H."/>
            <person name="Segerman B."/>
        </authorList>
    </citation>
    <scope>NUCLEOTIDE SEQUENCE [LARGE SCALE GENOMIC DNA]</scope>
    <source>
        <strain evidence="2 3">ATCC 27606</strain>
    </source>
</reference>
<accession>A0AA40IVB8</accession>
<dbReference type="AlphaFoldDB" id="A0AA40IVB8"/>
<sequence>MICIYDKKTTKGNFETNGLGVLDEVIICFITEELNGDYELELEYSAKGRKAKYLEEWNIIKAYGKLFRIYRVEKISKEIKTIKVWAKHIFYDLLYYFIEDSRAVNCSIKTAMEKALPGDVSTIYKVDSDIILANTIYFVQTNPVEAMFGIIKRLKCG</sequence>
<proteinExistence type="predicted"/>
<evidence type="ECO:0000313" key="3">
    <source>
        <dbReference type="Proteomes" id="UP000027770"/>
    </source>
</evidence>
<dbReference type="Proteomes" id="UP000027770">
    <property type="component" value="Unassembled WGS sequence"/>
</dbReference>
<feature type="domain" description="Prophage endopeptidase tail N-terminal" evidence="1">
    <location>
        <begin position="17"/>
        <end position="88"/>
    </location>
</feature>
<dbReference type="InterPro" id="IPR044051">
    <property type="entry name" value="Prophage_tail_N"/>
</dbReference>
<dbReference type="EMBL" id="JENW01000021">
    <property type="protein sequence ID" value="KEI17798.1"/>
    <property type="molecule type" value="Genomic_DNA"/>
</dbReference>
<protein>
    <recommendedName>
        <fullName evidence="1">Prophage endopeptidase tail N-terminal domain-containing protein</fullName>
    </recommendedName>
</protein>
<gene>
    <name evidence="2" type="ORF">Z959_06020</name>
</gene>
<name>A0AA40IVB8_CLONO</name>
<comment type="caution">
    <text evidence="2">The sequence shown here is derived from an EMBL/GenBank/DDBJ whole genome shotgun (WGS) entry which is preliminary data.</text>
</comment>